<evidence type="ECO:0000256" key="1">
    <source>
        <dbReference type="SAM" id="MobiDB-lite"/>
    </source>
</evidence>
<dbReference type="HOGENOM" id="CLU_115851_0_0_4"/>
<name>A0A076PZP3_COMTE</name>
<evidence type="ECO:0008006" key="4">
    <source>
        <dbReference type="Google" id="ProtNLM"/>
    </source>
</evidence>
<dbReference type="AlphaFoldDB" id="A0A076PZP3"/>
<sequence>MTMSNTAQTRFPEDVIDHLADIAAGSTLDQVRRHRSEARTQAQQSFAALFTPAEPVAGTVSLRERLTLAAFTAGLHGEPRSTAFYTRALAAEDADLADAVSSEVVRGRAASLQAGSGPHGPYGIYPPGPLSREDQSGPSYAVDPAHAALLGPRLSAALAHAHLLAYHPRDASAQTLLALQQAGWSETDIVILSQLASFLSFQIRLVAGLRVLGARAAVTTASPTLALQAQP</sequence>
<evidence type="ECO:0000313" key="2">
    <source>
        <dbReference type="EMBL" id="AIJ49305.1"/>
    </source>
</evidence>
<gene>
    <name evidence="2" type="ORF">O987_26180</name>
</gene>
<dbReference type="RefSeq" id="WP_043375507.1">
    <property type="nucleotide sequence ID" value="NZ_CP006704.1"/>
</dbReference>
<dbReference type="KEGG" id="ctes:O987_26180"/>
<reference evidence="2 3" key="1">
    <citation type="journal article" date="2014" name="Genome Announc.">
        <title>Complete Genome Sequence of Polychlorinated Biphenyl Degrader Comamonas testosteroni TK102 (NBRC 109938).</title>
        <authorList>
            <person name="Fukuda K."/>
            <person name="Hosoyama A."/>
            <person name="Tsuchikane K."/>
            <person name="Ohji S."/>
            <person name="Yamazoe A."/>
            <person name="Fujita N."/>
            <person name="Shintani M."/>
            <person name="Kimbara K."/>
        </authorList>
    </citation>
    <scope>NUCLEOTIDE SEQUENCE [LARGE SCALE GENOMIC DNA]</scope>
    <source>
        <strain evidence="2">TK102</strain>
    </source>
</reference>
<accession>A0A076PZP3</accession>
<dbReference type="NCBIfam" id="TIGR04029">
    <property type="entry name" value="CMD_Avi_7170"/>
    <property type="match status" value="1"/>
</dbReference>
<dbReference type="Gene3D" id="1.20.1290.10">
    <property type="entry name" value="AhpD-like"/>
    <property type="match status" value="1"/>
</dbReference>
<dbReference type="InterPro" id="IPR029032">
    <property type="entry name" value="AhpD-like"/>
</dbReference>
<dbReference type="SUPFAM" id="SSF69118">
    <property type="entry name" value="AhpD-like"/>
    <property type="match status" value="1"/>
</dbReference>
<proteinExistence type="predicted"/>
<dbReference type="Proteomes" id="UP000028782">
    <property type="component" value="Chromosome"/>
</dbReference>
<organism evidence="2 3">
    <name type="scientific">Comamonas testosteroni TK102</name>
    <dbReference type="NCBI Taxonomy" id="1392005"/>
    <lineage>
        <taxon>Bacteria</taxon>
        <taxon>Pseudomonadati</taxon>
        <taxon>Pseudomonadota</taxon>
        <taxon>Betaproteobacteria</taxon>
        <taxon>Burkholderiales</taxon>
        <taxon>Comamonadaceae</taxon>
        <taxon>Comamonas</taxon>
    </lineage>
</organism>
<feature type="region of interest" description="Disordered" evidence="1">
    <location>
        <begin position="111"/>
        <end position="138"/>
    </location>
</feature>
<dbReference type="InterPro" id="IPR023982">
    <property type="entry name" value="CHP04029_CMD-like"/>
</dbReference>
<dbReference type="EMBL" id="CP006704">
    <property type="protein sequence ID" value="AIJ49305.1"/>
    <property type="molecule type" value="Genomic_DNA"/>
</dbReference>
<evidence type="ECO:0000313" key="3">
    <source>
        <dbReference type="Proteomes" id="UP000028782"/>
    </source>
</evidence>
<protein>
    <recommendedName>
        <fullName evidence="4">CMD domain protein</fullName>
    </recommendedName>
</protein>